<evidence type="ECO:0000259" key="6">
    <source>
        <dbReference type="PROSITE" id="PS50070"/>
    </source>
</evidence>
<evidence type="ECO:0000313" key="8">
    <source>
        <dbReference type="EnsemblMetazoa" id="G31471.1:cds"/>
    </source>
</evidence>
<dbReference type="InterPro" id="IPR013806">
    <property type="entry name" value="Kringle-like"/>
</dbReference>
<feature type="region of interest" description="Disordered" evidence="5">
    <location>
        <begin position="175"/>
        <end position="196"/>
    </location>
</feature>
<dbReference type="PROSITE" id="PS00021">
    <property type="entry name" value="KRINGLE_1"/>
    <property type="match status" value="1"/>
</dbReference>
<keyword evidence="4" id="KW-0768">Sushi</keyword>
<feature type="compositionally biased region" description="Polar residues" evidence="5">
    <location>
        <begin position="175"/>
        <end position="192"/>
    </location>
</feature>
<sequence length="361" mass="40069">MYPNRNRLQCELNLQHETDTVQVTENIAETGDFIYISKTSFPNELTSQQGEGGNLTCPRGQMRVWHSTNKSSCFISRCVEATPPPYIGYSANISVDVSSYTGNNTPGNVGESRNFTCPQGTVALGKEIITCLANGQWETPRCQVCIKSTDSKGENYWGSKNVTYTGKTCQRWDSQTPHSHSYPNNPELTSQQGEGGNLTCPRGQMRVWHSTNKSSCFISRCVEATPPPYIGYSANISVDVSSYTGNNTPGNVGESRNFTCPQGTVALGKEIITCLANGQWETPRCQVCIKSTDSKGENYWGSKNVTYTGKTCQRWDSQTPHSHSYPNNPENYCRNPSNHNGTWCYTTDPDSRWEDCDVPKC</sequence>
<proteinExistence type="predicted"/>
<protein>
    <recommendedName>
        <fullName evidence="10">Plasminogen</fullName>
    </recommendedName>
</protein>
<evidence type="ECO:0000256" key="3">
    <source>
        <dbReference type="PROSITE-ProRule" id="PRU00121"/>
    </source>
</evidence>
<dbReference type="PROSITE" id="PS50923">
    <property type="entry name" value="SUSHI"/>
    <property type="match status" value="2"/>
</dbReference>
<dbReference type="GO" id="GO:0004175">
    <property type="term" value="F:endopeptidase activity"/>
    <property type="evidence" value="ECO:0007669"/>
    <property type="project" value="TreeGrafter"/>
</dbReference>
<accession>A0A8W8MBB7</accession>
<evidence type="ECO:0000313" key="9">
    <source>
        <dbReference type="Proteomes" id="UP000005408"/>
    </source>
</evidence>
<dbReference type="InterPro" id="IPR038178">
    <property type="entry name" value="Kringle_sf"/>
</dbReference>
<dbReference type="SUPFAM" id="SSF57535">
    <property type="entry name" value="Complement control module/SCR domain"/>
    <property type="match status" value="2"/>
</dbReference>
<feature type="domain" description="Kringle" evidence="6">
    <location>
        <begin position="290"/>
        <end position="361"/>
    </location>
</feature>
<keyword evidence="9" id="KW-1185">Reference proteome</keyword>
<name>A0A8W8MBB7_MAGGI</name>
<dbReference type="Proteomes" id="UP000005408">
    <property type="component" value="Unassembled WGS sequence"/>
</dbReference>
<dbReference type="InterPro" id="IPR035976">
    <property type="entry name" value="Sushi/SCR/CCP_sf"/>
</dbReference>
<dbReference type="Pfam" id="PF00051">
    <property type="entry name" value="Kringle"/>
    <property type="match status" value="1"/>
</dbReference>
<dbReference type="InterPro" id="IPR000436">
    <property type="entry name" value="Sushi_SCR_CCP_dom"/>
</dbReference>
<comment type="caution">
    <text evidence="3">Lacks conserved residue(s) required for the propagation of feature annotation.</text>
</comment>
<dbReference type="PRINTS" id="PR00018">
    <property type="entry name" value="KRINGLE"/>
</dbReference>
<dbReference type="GO" id="GO:0005102">
    <property type="term" value="F:signaling receptor binding"/>
    <property type="evidence" value="ECO:0007669"/>
    <property type="project" value="TreeGrafter"/>
</dbReference>
<keyword evidence="2 3" id="KW-1015">Disulfide bond</keyword>
<dbReference type="GO" id="GO:0005615">
    <property type="term" value="C:extracellular space"/>
    <property type="evidence" value="ECO:0007669"/>
    <property type="project" value="TreeGrafter"/>
</dbReference>
<dbReference type="PANTHER" id="PTHR24261:SF7">
    <property type="entry name" value="KRINGLE DOMAIN-CONTAINING PROTEIN"/>
    <property type="match status" value="1"/>
</dbReference>
<dbReference type="SMART" id="SM00130">
    <property type="entry name" value="KR"/>
    <property type="match status" value="2"/>
</dbReference>
<dbReference type="PROSITE" id="PS50070">
    <property type="entry name" value="KRINGLE_2"/>
    <property type="match status" value="2"/>
</dbReference>
<evidence type="ECO:0008006" key="10">
    <source>
        <dbReference type="Google" id="ProtNLM"/>
    </source>
</evidence>
<dbReference type="Gene3D" id="2.40.20.10">
    <property type="entry name" value="Plasminogen Kringle 4"/>
    <property type="match status" value="2"/>
</dbReference>
<evidence type="ECO:0000259" key="7">
    <source>
        <dbReference type="PROSITE" id="PS50923"/>
    </source>
</evidence>
<feature type="domain" description="Kringle" evidence="6">
    <location>
        <begin position="147"/>
        <end position="221"/>
    </location>
</feature>
<feature type="disulfide bond" evidence="3">
    <location>
        <begin position="333"/>
        <end position="356"/>
    </location>
</feature>
<organism evidence="8 9">
    <name type="scientific">Magallana gigas</name>
    <name type="common">Pacific oyster</name>
    <name type="synonym">Crassostrea gigas</name>
    <dbReference type="NCBI Taxonomy" id="29159"/>
    <lineage>
        <taxon>Eukaryota</taxon>
        <taxon>Metazoa</taxon>
        <taxon>Spiralia</taxon>
        <taxon>Lophotrochozoa</taxon>
        <taxon>Mollusca</taxon>
        <taxon>Bivalvia</taxon>
        <taxon>Autobranchia</taxon>
        <taxon>Pteriomorphia</taxon>
        <taxon>Ostreida</taxon>
        <taxon>Ostreoidea</taxon>
        <taxon>Ostreidae</taxon>
        <taxon>Magallana</taxon>
    </lineage>
</organism>
<evidence type="ECO:0000256" key="5">
    <source>
        <dbReference type="SAM" id="MobiDB-lite"/>
    </source>
</evidence>
<dbReference type="PANTHER" id="PTHR24261">
    <property type="entry name" value="PLASMINOGEN-RELATED"/>
    <property type="match status" value="1"/>
</dbReference>
<feature type="domain" description="Sushi" evidence="7">
    <location>
        <begin position="76"/>
        <end position="144"/>
    </location>
</feature>
<dbReference type="CDD" id="cd00033">
    <property type="entry name" value="CCP"/>
    <property type="match status" value="2"/>
</dbReference>
<reference evidence="8" key="1">
    <citation type="submission" date="2022-08" db="UniProtKB">
        <authorList>
            <consortium name="EnsemblMetazoa"/>
        </authorList>
    </citation>
    <scope>IDENTIFICATION</scope>
    <source>
        <strain evidence="8">05x7-T-G4-1.051#20</strain>
    </source>
</reference>
<evidence type="ECO:0000256" key="1">
    <source>
        <dbReference type="ARBA" id="ARBA00022572"/>
    </source>
</evidence>
<keyword evidence="1 3" id="KW-0420">Kringle</keyword>
<evidence type="ECO:0000256" key="4">
    <source>
        <dbReference type="PROSITE-ProRule" id="PRU00302"/>
    </source>
</evidence>
<dbReference type="InterPro" id="IPR000001">
    <property type="entry name" value="Kringle"/>
</dbReference>
<dbReference type="CDD" id="cd00108">
    <property type="entry name" value="KR"/>
    <property type="match status" value="1"/>
</dbReference>
<dbReference type="InterPro" id="IPR050759">
    <property type="entry name" value="Serine_protease_kringle"/>
</dbReference>
<dbReference type="EnsemblMetazoa" id="G31471.1">
    <property type="protein sequence ID" value="G31471.1:cds"/>
    <property type="gene ID" value="G31471"/>
</dbReference>
<dbReference type="Pfam" id="PF00084">
    <property type="entry name" value="Sushi"/>
    <property type="match status" value="2"/>
</dbReference>
<feature type="domain" description="Sushi" evidence="7">
    <location>
        <begin position="219"/>
        <end position="287"/>
    </location>
</feature>
<evidence type="ECO:0000256" key="2">
    <source>
        <dbReference type="ARBA" id="ARBA00023157"/>
    </source>
</evidence>
<dbReference type="Gene3D" id="2.10.70.10">
    <property type="entry name" value="Complement Module, domain 1"/>
    <property type="match status" value="2"/>
</dbReference>
<dbReference type="InterPro" id="IPR018056">
    <property type="entry name" value="Kringle_CS"/>
</dbReference>
<dbReference type="SUPFAM" id="SSF57440">
    <property type="entry name" value="Kringle-like"/>
    <property type="match status" value="2"/>
</dbReference>
<dbReference type="AlphaFoldDB" id="A0A8W8MBB7"/>